<dbReference type="InterPro" id="IPR011682">
    <property type="entry name" value="Glyco_hydro_38_C"/>
</dbReference>
<dbReference type="InterPro" id="IPR048534">
    <property type="entry name" value="Man2a1-like_dom"/>
</dbReference>
<dbReference type="InterPro" id="IPR013780">
    <property type="entry name" value="Glyco_hydro_b"/>
</dbReference>
<dbReference type="InterPro" id="IPR015341">
    <property type="entry name" value="Glyco_hydro_38_cen"/>
</dbReference>
<accession>A0AAU9TC21</accession>
<feature type="domain" description="Glycoside hydrolase family 38 central" evidence="4">
    <location>
        <begin position="49"/>
        <end position="123"/>
    </location>
</feature>
<evidence type="ECO:0000256" key="3">
    <source>
        <dbReference type="ARBA" id="ARBA00023157"/>
    </source>
</evidence>
<dbReference type="InterPro" id="IPR050843">
    <property type="entry name" value="Glycosyl_Hydrlase_38"/>
</dbReference>
<dbReference type="Pfam" id="PF07748">
    <property type="entry name" value="Glyco_hydro_38C"/>
    <property type="match status" value="1"/>
</dbReference>
<dbReference type="Gene3D" id="2.70.98.30">
    <property type="entry name" value="Golgi alpha-mannosidase II, domain 4"/>
    <property type="match status" value="1"/>
</dbReference>
<reference evidence="5" key="1">
    <citation type="submission" date="2022-03" db="EMBL/GenBank/DDBJ databases">
        <authorList>
            <person name="Tunstrom K."/>
        </authorList>
    </citation>
    <scope>NUCLEOTIDE SEQUENCE</scope>
</reference>
<dbReference type="PANTHER" id="PTHR11607:SF3">
    <property type="entry name" value="LYSOSOMAL ALPHA-MANNOSIDASE"/>
    <property type="match status" value="1"/>
</dbReference>
<dbReference type="InterPro" id="IPR028995">
    <property type="entry name" value="Glyco_hydro_57/38_cen_sf"/>
</dbReference>
<proteinExistence type="predicted"/>
<dbReference type="SMART" id="SM00872">
    <property type="entry name" value="Alpha-mann_mid"/>
    <property type="match status" value="1"/>
</dbReference>
<evidence type="ECO:0000256" key="1">
    <source>
        <dbReference type="ARBA" id="ARBA00022723"/>
    </source>
</evidence>
<keyword evidence="2" id="KW-0378">Hydrolase</keyword>
<dbReference type="GO" id="GO:0046872">
    <property type="term" value="F:metal ion binding"/>
    <property type="evidence" value="ECO:0007669"/>
    <property type="project" value="UniProtKB-KW"/>
</dbReference>
<evidence type="ECO:0000313" key="6">
    <source>
        <dbReference type="Proteomes" id="UP001153954"/>
    </source>
</evidence>
<evidence type="ECO:0000256" key="2">
    <source>
        <dbReference type="ARBA" id="ARBA00022801"/>
    </source>
</evidence>
<dbReference type="Proteomes" id="UP001153954">
    <property type="component" value="Unassembled WGS sequence"/>
</dbReference>
<evidence type="ECO:0000313" key="5">
    <source>
        <dbReference type="EMBL" id="CAH2083582.1"/>
    </source>
</evidence>
<gene>
    <name evidence="5" type="ORF">EEDITHA_LOCUS239</name>
</gene>
<keyword evidence="6" id="KW-1185">Reference proteome</keyword>
<keyword evidence="3" id="KW-1015">Disulfide bond</keyword>
<organism evidence="5 6">
    <name type="scientific">Euphydryas editha</name>
    <name type="common">Edith's checkerspot</name>
    <dbReference type="NCBI Taxonomy" id="104508"/>
    <lineage>
        <taxon>Eukaryota</taxon>
        <taxon>Metazoa</taxon>
        <taxon>Ecdysozoa</taxon>
        <taxon>Arthropoda</taxon>
        <taxon>Hexapoda</taxon>
        <taxon>Insecta</taxon>
        <taxon>Pterygota</taxon>
        <taxon>Neoptera</taxon>
        <taxon>Endopterygota</taxon>
        <taxon>Lepidoptera</taxon>
        <taxon>Glossata</taxon>
        <taxon>Ditrysia</taxon>
        <taxon>Papilionoidea</taxon>
        <taxon>Nymphalidae</taxon>
        <taxon>Nymphalinae</taxon>
        <taxon>Euphydryas</taxon>
    </lineage>
</organism>
<dbReference type="Gene3D" id="2.60.40.1360">
    <property type="match status" value="1"/>
</dbReference>
<dbReference type="SUPFAM" id="SSF88688">
    <property type="entry name" value="Families 57/38 glycoside transferase middle domain"/>
    <property type="match status" value="1"/>
</dbReference>
<evidence type="ECO:0000259" key="4">
    <source>
        <dbReference type="SMART" id="SM00872"/>
    </source>
</evidence>
<dbReference type="Pfam" id="PF09261">
    <property type="entry name" value="Alpha-mann_mid"/>
    <property type="match status" value="1"/>
</dbReference>
<dbReference type="InterPro" id="IPR011013">
    <property type="entry name" value="Gal_mutarotase_sf_dom"/>
</dbReference>
<dbReference type="Gene3D" id="2.60.40.1180">
    <property type="entry name" value="Golgi alpha-mannosidase II"/>
    <property type="match status" value="1"/>
</dbReference>
<dbReference type="AlphaFoldDB" id="A0AAU9TC21"/>
<dbReference type="EMBL" id="CAKOGL010000001">
    <property type="protein sequence ID" value="CAH2083582.1"/>
    <property type="molecule type" value="Genomic_DNA"/>
</dbReference>
<dbReference type="PANTHER" id="PTHR11607">
    <property type="entry name" value="ALPHA-MANNOSIDASE"/>
    <property type="match status" value="1"/>
</dbReference>
<sequence>MARRATWTAYPVRRSASLAVEHCVHEKETGPVLETKQDDFFPLAYDKHSYTSGMFTSRPTFKHFVREANVFQQTARQLQVVANLGNNDDLFEEFSWIMGVAQDHNVISGAMRPYVKDYYTEKLHLAVQGASVVITEAINKVRGSPTTTEYRLCYFNISSCPNTEVERFYIIIYNSLAWPVTMPVRLPILNKKYDVFDPLGHKIKAVMIKIPDHVMKIPKRRSKVEDELIFIAENIPALGFRSYFVEETNINRKKKSLIKKINKNSQKKYFIRQASKDNLTYFNDNENYDDYDYSKTETKVEFGDIGDVKVTNDNNNVITPKPTRSAQTTKSYDLTKPNENIQEVKNANDFGNDKMADNDAMKYDLEKDSYYSEESSDNFIKNKYIQINIDEYRKISSLNLSNGVNISLDIQFFYYVSDEPAKLNSSKRNPGAYIFRSIDSHPEPIIDDFETTIFKSNVVEEIHCKYSKYASLTLKLYANNPIVEVDWLVGPVSINDDLGKEVFIRYTTDLENKGVFYTDANGRQTVKRIRDRRALYEPYNLDHIAGNYYPVTSRIYIEDMKRNIRVSVFNDRSQGGTSLLDGSIDLMLHRRILTDDSGVQTFLNETENDVGIIVRGTHYLYITKSNYKQNRLFEKKFAKEIELKPQILISKLNRNTDKKKWIILKNEFSSLKTKLPFGVHILTLQKWQTNKLLLRLENYLEQVDVINDGIKKVFLKDLLKNIKLKNVTETVLSANINLKDWTPLQWQINGSFVKNFNDFYGNHKEEFSTDTLGPVRDFNINEAVVLVPQQIRTFIVDFEYEN</sequence>
<dbReference type="GO" id="GO:0004559">
    <property type="term" value="F:alpha-mannosidase activity"/>
    <property type="evidence" value="ECO:0007669"/>
    <property type="project" value="InterPro"/>
</dbReference>
<protein>
    <recommendedName>
        <fullName evidence="4">Glycoside hydrolase family 38 central domain-containing protein</fullName>
    </recommendedName>
</protein>
<dbReference type="SUPFAM" id="SSF74650">
    <property type="entry name" value="Galactose mutarotase-like"/>
    <property type="match status" value="2"/>
</dbReference>
<keyword evidence="1" id="KW-0479">Metal-binding</keyword>
<dbReference type="Pfam" id="PF21260">
    <property type="entry name" value="Laman-like_dom"/>
    <property type="match status" value="1"/>
</dbReference>
<dbReference type="GO" id="GO:0030246">
    <property type="term" value="F:carbohydrate binding"/>
    <property type="evidence" value="ECO:0007669"/>
    <property type="project" value="InterPro"/>
</dbReference>
<dbReference type="InterPro" id="IPR037094">
    <property type="entry name" value="Glyco_hydro_38_cen_sf"/>
</dbReference>
<dbReference type="Gene3D" id="1.20.1270.50">
    <property type="entry name" value="Glycoside hydrolase family 38, central domain"/>
    <property type="match status" value="2"/>
</dbReference>
<name>A0AAU9TC21_EUPED</name>
<dbReference type="GO" id="GO:0005764">
    <property type="term" value="C:lysosome"/>
    <property type="evidence" value="ECO:0007669"/>
    <property type="project" value="TreeGrafter"/>
</dbReference>
<dbReference type="GO" id="GO:0006013">
    <property type="term" value="P:mannose metabolic process"/>
    <property type="evidence" value="ECO:0007669"/>
    <property type="project" value="InterPro"/>
</dbReference>
<comment type="caution">
    <text evidence="5">The sequence shown here is derived from an EMBL/GenBank/DDBJ whole genome shotgun (WGS) entry which is preliminary data.</text>
</comment>